<dbReference type="Gene3D" id="1.10.530.10">
    <property type="match status" value="1"/>
</dbReference>
<organism evidence="2 3">
    <name type="scientific">Fibrella aquatilis</name>
    <dbReference type="NCBI Taxonomy" id="2817059"/>
    <lineage>
        <taxon>Bacteria</taxon>
        <taxon>Pseudomonadati</taxon>
        <taxon>Bacteroidota</taxon>
        <taxon>Cytophagia</taxon>
        <taxon>Cytophagales</taxon>
        <taxon>Spirosomataceae</taxon>
        <taxon>Fibrella</taxon>
    </lineage>
</organism>
<dbReference type="EMBL" id="JAFMYU010000003">
    <property type="protein sequence ID" value="MBO0930371.1"/>
    <property type="molecule type" value="Genomic_DNA"/>
</dbReference>
<evidence type="ECO:0000313" key="2">
    <source>
        <dbReference type="EMBL" id="MBO0930371.1"/>
    </source>
</evidence>
<protein>
    <submittedName>
        <fullName evidence="2">Transglycosylase SLT domain-containing protein</fullName>
    </submittedName>
</protein>
<evidence type="ECO:0000313" key="3">
    <source>
        <dbReference type="Proteomes" id="UP000664795"/>
    </source>
</evidence>
<sequence length="220" mass="24225">MANVIIRRRMTEQGFYTPLQQQANVQAVAGIRARFGAYIDQAARLCNIPEPVITSFIYIESAGNPNANTGAIGLMQIDHITASEGIYLEKKKGRLTADERAVLYRFMGSRLDCILKQKSRGQKLACNNSTGVAVTRSELLNPEFNILVGSIYLATLIEEETTGGIVRLDKVIARYNRKYDIRPTGATADDVIAESPAVTQNYIKKFVGPLGLLETLITNV</sequence>
<feature type="domain" description="Transglycosylase SLT" evidence="1">
    <location>
        <begin position="38"/>
        <end position="84"/>
    </location>
</feature>
<gene>
    <name evidence="2" type="ORF">J2I48_05155</name>
</gene>
<dbReference type="Proteomes" id="UP000664795">
    <property type="component" value="Unassembled WGS sequence"/>
</dbReference>
<accession>A0A939JYY8</accession>
<keyword evidence="3" id="KW-1185">Reference proteome</keyword>
<dbReference type="InterPro" id="IPR023346">
    <property type="entry name" value="Lysozyme-like_dom_sf"/>
</dbReference>
<dbReference type="InterPro" id="IPR008258">
    <property type="entry name" value="Transglycosylase_SLT_dom_1"/>
</dbReference>
<dbReference type="Pfam" id="PF01464">
    <property type="entry name" value="SLT"/>
    <property type="match status" value="1"/>
</dbReference>
<proteinExistence type="predicted"/>
<dbReference type="SUPFAM" id="SSF53955">
    <property type="entry name" value="Lysozyme-like"/>
    <property type="match status" value="1"/>
</dbReference>
<dbReference type="AlphaFoldDB" id="A0A939JYY8"/>
<comment type="caution">
    <text evidence="2">The sequence shown here is derived from an EMBL/GenBank/DDBJ whole genome shotgun (WGS) entry which is preliminary data.</text>
</comment>
<dbReference type="RefSeq" id="WP_207334336.1">
    <property type="nucleotide sequence ID" value="NZ_JAFMYU010000003.1"/>
</dbReference>
<name>A0A939JYY8_9BACT</name>
<evidence type="ECO:0000259" key="1">
    <source>
        <dbReference type="Pfam" id="PF01464"/>
    </source>
</evidence>
<reference evidence="2 3" key="1">
    <citation type="submission" date="2021-03" db="EMBL/GenBank/DDBJ databases">
        <title>Fibrella sp. HMF5036 genome sequencing and assembly.</title>
        <authorList>
            <person name="Kang H."/>
            <person name="Kim H."/>
            <person name="Bae S."/>
            <person name="Joh K."/>
        </authorList>
    </citation>
    <scope>NUCLEOTIDE SEQUENCE [LARGE SCALE GENOMIC DNA]</scope>
    <source>
        <strain evidence="2 3">HMF5036</strain>
    </source>
</reference>